<evidence type="ECO:0000256" key="1">
    <source>
        <dbReference type="SAM" id="MobiDB-lite"/>
    </source>
</evidence>
<reference evidence="2" key="1">
    <citation type="journal article" date="2020" name="Stud. Mycol.">
        <title>101 Dothideomycetes genomes: a test case for predicting lifestyles and emergence of pathogens.</title>
        <authorList>
            <person name="Haridas S."/>
            <person name="Albert R."/>
            <person name="Binder M."/>
            <person name="Bloem J."/>
            <person name="Labutti K."/>
            <person name="Salamov A."/>
            <person name="Andreopoulos B."/>
            <person name="Baker S."/>
            <person name="Barry K."/>
            <person name="Bills G."/>
            <person name="Bluhm B."/>
            <person name="Cannon C."/>
            <person name="Castanera R."/>
            <person name="Culley D."/>
            <person name="Daum C."/>
            <person name="Ezra D."/>
            <person name="Gonzalez J."/>
            <person name="Henrissat B."/>
            <person name="Kuo A."/>
            <person name="Liang C."/>
            <person name="Lipzen A."/>
            <person name="Lutzoni F."/>
            <person name="Magnuson J."/>
            <person name="Mondo S."/>
            <person name="Nolan M."/>
            <person name="Ohm R."/>
            <person name="Pangilinan J."/>
            <person name="Park H.-J."/>
            <person name="Ramirez L."/>
            <person name="Alfaro M."/>
            <person name="Sun H."/>
            <person name="Tritt A."/>
            <person name="Yoshinaga Y."/>
            <person name="Zwiers L.-H."/>
            <person name="Turgeon B."/>
            <person name="Goodwin S."/>
            <person name="Spatafora J."/>
            <person name="Crous P."/>
            <person name="Grigoriev I."/>
        </authorList>
    </citation>
    <scope>NUCLEOTIDE SEQUENCE</scope>
    <source>
        <strain evidence="2">CBS 101060</strain>
    </source>
</reference>
<organism evidence="2 3">
    <name type="scientific">Patellaria atrata CBS 101060</name>
    <dbReference type="NCBI Taxonomy" id="1346257"/>
    <lineage>
        <taxon>Eukaryota</taxon>
        <taxon>Fungi</taxon>
        <taxon>Dikarya</taxon>
        <taxon>Ascomycota</taxon>
        <taxon>Pezizomycotina</taxon>
        <taxon>Dothideomycetes</taxon>
        <taxon>Dothideomycetes incertae sedis</taxon>
        <taxon>Patellariales</taxon>
        <taxon>Patellariaceae</taxon>
        <taxon>Patellaria</taxon>
    </lineage>
</organism>
<dbReference type="OrthoDB" id="4156665at2759"/>
<feature type="region of interest" description="Disordered" evidence="1">
    <location>
        <begin position="1"/>
        <end position="82"/>
    </location>
</feature>
<proteinExistence type="predicted"/>
<sequence>MEHSQSASDLYDINSPTTPKPTSTAMDIDRPPMSPITPITPNPSDLVSSLGSGISRASTSTAPLTASLPPWRKQTSNNPAHPSRILKRHTKAFTDKIAKLRLRLAPIHPLPTGPPHPAFPATYLHFYLLTEDELDSMARYYSQVSPDAYTFMYPECMRWDKAFLSPSNEKSEGGANGEEYWRLTKSQRLWIKRRKFGKFIGLRGCETPVEEIKMRVRMLEVKARRDVEMAVGRGAKWM</sequence>
<dbReference type="AlphaFoldDB" id="A0A9P4S5J8"/>
<gene>
    <name evidence="2" type="ORF">M501DRAFT_996796</name>
</gene>
<dbReference type="EMBL" id="MU006103">
    <property type="protein sequence ID" value="KAF2836588.1"/>
    <property type="molecule type" value="Genomic_DNA"/>
</dbReference>
<dbReference type="Proteomes" id="UP000799429">
    <property type="component" value="Unassembled WGS sequence"/>
</dbReference>
<feature type="compositionally biased region" description="Polar residues" evidence="1">
    <location>
        <begin position="42"/>
        <end position="64"/>
    </location>
</feature>
<name>A0A9P4S5J8_9PEZI</name>
<protein>
    <submittedName>
        <fullName evidence="2">Uncharacterized protein</fullName>
    </submittedName>
</protein>
<keyword evidence="3" id="KW-1185">Reference proteome</keyword>
<feature type="compositionally biased region" description="Pro residues" evidence="1">
    <location>
        <begin position="32"/>
        <end position="41"/>
    </location>
</feature>
<comment type="caution">
    <text evidence="2">The sequence shown here is derived from an EMBL/GenBank/DDBJ whole genome shotgun (WGS) entry which is preliminary data.</text>
</comment>
<feature type="compositionally biased region" description="Polar residues" evidence="1">
    <location>
        <begin position="1"/>
        <end position="25"/>
    </location>
</feature>
<evidence type="ECO:0000313" key="2">
    <source>
        <dbReference type="EMBL" id="KAF2836588.1"/>
    </source>
</evidence>
<evidence type="ECO:0000313" key="3">
    <source>
        <dbReference type="Proteomes" id="UP000799429"/>
    </source>
</evidence>
<accession>A0A9P4S5J8</accession>